<organism evidence="2 3">
    <name type="scientific">Anaeromyxobacter paludicola</name>
    <dbReference type="NCBI Taxonomy" id="2918171"/>
    <lineage>
        <taxon>Bacteria</taxon>
        <taxon>Pseudomonadati</taxon>
        <taxon>Myxococcota</taxon>
        <taxon>Myxococcia</taxon>
        <taxon>Myxococcales</taxon>
        <taxon>Cystobacterineae</taxon>
        <taxon>Anaeromyxobacteraceae</taxon>
        <taxon>Anaeromyxobacter</taxon>
    </lineage>
</organism>
<dbReference type="RefSeq" id="WP_248343568.1">
    <property type="nucleotide sequence ID" value="NZ_AP025592.1"/>
</dbReference>
<dbReference type="EMBL" id="AP025592">
    <property type="protein sequence ID" value="BDG06989.1"/>
    <property type="molecule type" value="Genomic_DNA"/>
</dbReference>
<gene>
    <name evidence="2" type="ORF">AMPC_01020</name>
</gene>
<sequence length="202" mass="21265">MDDRAFIAEMFNRTPGMMAEPAPGAPAGAASAPAATDQVLVAEMFPNTPGMAKPADAEPTSAAAAGGGEQAETAAAADPLELDAPKGISADDPVFTDFRQVAGELGLDKDKAGRLVELHQRALAANQQAWDDQVGRWTQQIQADKEIGGERMKESIAAALEVTKRFGTPELQKVLDQPMYGSNPEIVRLLARVGRALRDGKG</sequence>
<keyword evidence="3" id="KW-1185">Reference proteome</keyword>
<accession>A0ABN6N4S9</accession>
<protein>
    <submittedName>
        <fullName evidence="2">Uncharacterized protein</fullName>
    </submittedName>
</protein>
<evidence type="ECO:0000313" key="3">
    <source>
        <dbReference type="Proteomes" id="UP001162734"/>
    </source>
</evidence>
<name>A0ABN6N4S9_9BACT</name>
<dbReference type="Proteomes" id="UP001162734">
    <property type="component" value="Chromosome"/>
</dbReference>
<evidence type="ECO:0000313" key="2">
    <source>
        <dbReference type="EMBL" id="BDG06989.1"/>
    </source>
</evidence>
<reference evidence="3" key="1">
    <citation type="journal article" date="2022" name="Int. J. Syst. Evol. Microbiol.">
        <title>Anaeromyxobacter oryzae sp. nov., Anaeromyxobacter diazotrophicus sp. nov. and Anaeromyxobacter paludicola sp. nov., isolated from paddy soils.</title>
        <authorList>
            <person name="Itoh H."/>
            <person name="Xu Z."/>
            <person name="Mise K."/>
            <person name="Masuda Y."/>
            <person name="Ushijima N."/>
            <person name="Hayakawa C."/>
            <person name="Shiratori Y."/>
            <person name="Senoo K."/>
        </authorList>
    </citation>
    <scope>NUCLEOTIDE SEQUENCE [LARGE SCALE GENOMIC DNA]</scope>
    <source>
        <strain evidence="3">Red630</strain>
    </source>
</reference>
<evidence type="ECO:0000256" key="1">
    <source>
        <dbReference type="SAM" id="MobiDB-lite"/>
    </source>
</evidence>
<feature type="region of interest" description="Disordered" evidence="1">
    <location>
        <begin position="47"/>
        <end position="88"/>
    </location>
</feature>
<proteinExistence type="predicted"/>